<evidence type="ECO:0000313" key="1">
    <source>
        <dbReference type="EMBL" id="KWX00241.1"/>
    </source>
</evidence>
<dbReference type="Proteomes" id="UP000070598">
    <property type="component" value="Unassembled WGS sequence"/>
</dbReference>
<gene>
    <name evidence="1" type="ORF">TH66_15375</name>
    <name evidence="2" type="ORF">TR74_13545</name>
</gene>
<sequence>MTRLRPVVLFVWGLTAEDAAKAEANARDEAWWRSWQIVKVLGPVVGGVASVADRGGYATRQPLASRTDYGQVWEFYEPHADDPH</sequence>
<evidence type="ECO:0000313" key="4">
    <source>
        <dbReference type="Proteomes" id="UP000070659"/>
    </source>
</evidence>
<reference evidence="1 4" key="1">
    <citation type="submission" date="2015-02" db="EMBL/GenBank/DDBJ databases">
        <title>Physiological reanalysis, assessment of diazotrophy, and genome sequences of multiple isolates of Streptomyces thermoautotrophicus.</title>
        <authorList>
            <person name="MacKellar D.C."/>
            <person name="Lieber L."/>
            <person name="Norman J."/>
            <person name="Bolger A."/>
            <person name="Tobin C."/>
            <person name="Murray J.W."/>
            <person name="Prell J."/>
        </authorList>
    </citation>
    <scope>NUCLEOTIDE SEQUENCE [LARGE SCALE GENOMIC DNA]</scope>
    <source>
        <strain evidence="1 4">UBT1</strain>
    </source>
</reference>
<evidence type="ECO:0000313" key="3">
    <source>
        <dbReference type="Proteomes" id="UP000070598"/>
    </source>
</evidence>
<evidence type="ECO:0000313" key="2">
    <source>
        <dbReference type="EMBL" id="KWX08758.1"/>
    </source>
</evidence>
<name>A0A132MQX6_9ACTN</name>
<dbReference type="EMBL" id="JYIK01000942">
    <property type="protein sequence ID" value="KWX08758.1"/>
    <property type="molecule type" value="Genomic_DNA"/>
</dbReference>
<proteinExistence type="predicted"/>
<reference evidence="3" key="2">
    <citation type="submission" date="2015-02" db="EMBL/GenBank/DDBJ databases">
        <title>Physiological reanalysis, assessment of diazotrophy, and genome sequences of multiple isolates of Streptomyces thermoautotrophicus.</title>
        <authorList>
            <person name="MacKellar D.C."/>
            <person name="Lieber L."/>
            <person name="Norman J."/>
            <person name="Bolger A."/>
            <person name="Tobin C."/>
            <person name="Murray J.W."/>
            <person name="Friesen M."/>
            <person name="Prell J."/>
        </authorList>
    </citation>
    <scope>NUCLEOTIDE SEQUENCE [LARGE SCALE GENOMIC DNA]</scope>
    <source>
        <strain evidence="3">UBT1</strain>
    </source>
</reference>
<comment type="caution">
    <text evidence="1">The sequence shown here is derived from an EMBL/GenBank/DDBJ whole genome shotgun (WGS) entry which is preliminary data.</text>
</comment>
<organism evidence="1 4">
    <name type="scientific">Carbonactinospora thermoautotrophica</name>
    <dbReference type="NCBI Taxonomy" id="1469144"/>
    <lineage>
        <taxon>Bacteria</taxon>
        <taxon>Bacillati</taxon>
        <taxon>Actinomycetota</taxon>
        <taxon>Actinomycetes</taxon>
        <taxon>Kitasatosporales</taxon>
        <taxon>Carbonactinosporaceae</taxon>
        <taxon>Carbonactinospora</taxon>
    </lineage>
</organism>
<protein>
    <submittedName>
        <fullName evidence="1">Uncharacterized protein</fullName>
    </submittedName>
</protein>
<dbReference type="Proteomes" id="UP000070659">
    <property type="component" value="Unassembled WGS sequence"/>
</dbReference>
<dbReference type="PATRIC" id="fig|1469144.8.peg.2097"/>
<dbReference type="AlphaFoldDB" id="A0A132MQX6"/>
<accession>A0A132MQX6</accession>
<dbReference type="EMBL" id="JYIJ01000018">
    <property type="protein sequence ID" value="KWX00241.1"/>
    <property type="molecule type" value="Genomic_DNA"/>
</dbReference>
<dbReference type="RefSeq" id="WP_067070795.1">
    <property type="nucleotide sequence ID" value="NZ_JYIJ01000018.1"/>
</dbReference>